<dbReference type="OrthoDB" id="10251263at2759"/>
<feature type="chain" id="PRO_5007800111" evidence="1">
    <location>
        <begin position="17"/>
        <end position="249"/>
    </location>
</feature>
<protein>
    <submittedName>
        <fullName evidence="2">Uncharacterized protein</fullName>
    </submittedName>
</protein>
<feature type="signal peptide" evidence="1">
    <location>
        <begin position="1"/>
        <end position="16"/>
    </location>
</feature>
<comment type="caution">
    <text evidence="2">The sequence shown here is derived from an EMBL/GenBank/DDBJ whole genome shotgun (WGS) entry which is preliminary data.</text>
</comment>
<evidence type="ECO:0000256" key="1">
    <source>
        <dbReference type="SAM" id="SignalP"/>
    </source>
</evidence>
<sequence length="249" mass="27309">MGFCLARCIMFMGTLPVNIFMDICNAVDRCIELFEGSQLQGLVPLQTTATTVATIQAADLLETRERTMSLLTDDQIRAAVRVKRRCSVAGCSRITMPLTSVCKYHLAGSSAVAFGPCGYPGCTAPVANMKLLSKEYDALCPLHVSASSLQNSDERMQSASRFFQKQPVPGDHQLDALVMGTCDELVRHYARDRDLFSVFSVQAEEPEANICCHEMATQVIPISRAHANACVKSMVDQIQYLCAAIQMNK</sequence>
<proteinExistence type="predicted"/>
<reference evidence="2 3" key="1">
    <citation type="journal article" date="2015" name="Mol. Biochem. Parasitol.">
        <title>Identification of polymorphic genes for use in assemblage B genotyping assays through comparative genomics of multiple assemblage B Giardia duodenalis isolates.</title>
        <authorList>
            <person name="Wielinga C."/>
            <person name="Thompson R.C."/>
            <person name="Monis P."/>
            <person name="Ryan U."/>
        </authorList>
    </citation>
    <scope>NUCLEOTIDE SEQUENCE [LARGE SCALE GENOMIC DNA]</scope>
    <source>
        <strain evidence="2 3">BAH15c1</strain>
    </source>
</reference>
<evidence type="ECO:0000313" key="2">
    <source>
        <dbReference type="EMBL" id="KWX14980.1"/>
    </source>
</evidence>
<accession>A0A132NY39</accession>
<keyword evidence="1" id="KW-0732">Signal</keyword>
<name>A0A132NY39_GIAIN</name>
<dbReference type="EMBL" id="JXTI01000017">
    <property type="protein sequence ID" value="KWX14980.1"/>
    <property type="molecule type" value="Genomic_DNA"/>
</dbReference>
<evidence type="ECO:0000313" key="3">
    <source>
        <dbReference type="Proteomes" id="UP000070089"/>
    </source>
</evidence>
<organism evidence="2 3">
    <name type="scientific">Giardia duodenalis assemblage B</name>
    <dbReference type="NCBI Taxonomy" id="1394984"/>
    <lineage>
        <taxon>Eukaryota</taxon>
        <taxon>Metamonada</taxon>
        <taxon>Diplomonadida</taxon>
        <taxon>Hexamitidae</taxon>
        <taxon>Giardiinae</taxon>
        <taxon>Giardia</taxon>
    </lineage>
</organism>
<dbReference type="Proteomes" id="UP000070089">
    <property type="component" value="Unassembled WGS sequence"/>
</dbReference>
<dbReference type="VEuPathDB" id="GiardiaDB:QR46_0957"/>
<gene>
    <name evidence="2" type="ORF">QR46_0957</name>
</gene>
<dbReference type="AlphaFoldDB" id="A0A132NY39"/>